<comment type="caution">
    <text evidence="2">The sequence shown here is derived from an EMBL/GenBank/DDBJ whole genome shotgun (WGS) entry which is preliminary data.</text>
</comment>
<name>A0A0F9LWT3_9ZZZZ</name>
<evidence type="ECO:0000259" key="1">
    <source>
        <dbReference type="Pfam" id="PF08291"/>
    </source>
</evidence>
<dbReference type="Gene3D" id="3.30.1380.10">
    <property type="match status" value="1"/>
</dbReference>
<dbReference type="SUPFAM" id="SSF55166">
    <property type="entry name" value="Hedgehog/DD-peptidase"/>
    <property type="match status" value="1"/>
</dbReference>
<dbReference type="InterPro" id="IPR013230">
    <property type="entry name" value="Peptidase_M15A_C"/>
</dbReference>
<dbReference type="Pfam" id="PF08291">
    <property type="entry name" value="Peptidase_M15_3"/>
    <property type="match status" value="1"/>
</dbReference>
<reference evidence="2" key="1">
    <citation type="journal article" date="2015" name="Nature">
        <title>Complex archaea that bridge the gap between prokaryotes and eukaryotes.</title>
        <authorList>
            <person name="Spang A."/>
            <person name="Saw J.H."/>
            <person name="Jorgensen S.L."/>
            <person name="Zaremba-Niedzwiedzka K."/>
            <person name="Martijn J."/>
            <person name="Lind A.E."/>
            <person name="van Eijk R."/>
            <person name="Schleper C."/>
            <person name="Guy L."/>
            <person name="Ettema T.J."/>
        </authorList>
    </citation>
    <scope>NUCLEOTIDE SEQUENCE</scope>
</reference>
<dbReference type="EMBL" id="LAZR01011466">
    <property type="protein sequence ID" value="KKM61527.1"/>
    <property type="molecule type" value="Genomic_DNA"/>
</dbReference>
<evidence type="ECO:0000313" key="2">
    <source>
        <dbReference type="EMBL" id="KKM61527.1"/>
    </source>
</evidence>
<feature type="non-terminal residue" evidence="2">
    <location>
        <position position="1"/>
    </location>
</feature>
<sequence length="103" mass="11726">LYITSGYRCPALNQAVGGARNSYHQYLEDNAAVDFQVRGKPLEEVFNWIMASSLTFDKLILERGKEERHEYDDCIHIQINKQPRRVAMLGPTHGQGSYQVVTA</sequence>
<protein>
    <recommendedName>
        <fullName evidence="1">Peptidase M15A C-terminal domain-containing protein</fullName>
    </recommendedName>
</protein>
<organism evidence="2">
    <name type="scientific">marine sediment metagenome</name>
    <dbReference type="NCBI Taxonomy" id="412755"/>
    <lineage>
        <taxon>unclassified sequences</taxon>
        <taxon>metagenomes</taxon>
        <taxon>ecological metagenomes</taxon>
    </lineage>
</organism>
<feature type="domain" description="Peptidase M15A C-terminal" evidence="1">
    <location>
        <begin position="2"/>
        <end position="52"/>
    </location>
</feature>
<dbReference type="InterPro" id="IPR009045">
    <property type="entry name" value="Zn_M74/Hedgehog-like"/>
</dbReference>
<dbReference type="AlphaFoldDB" id="A0A0F9LWT3"/>
<gene>
    <name evidence="2" type="ORF">LCGC14_1530920</name>
</gene>
<accession>A0A0F9LWT3</accession>
<proteinExistence type="predicted"/>